<dbReference type="InterPro" id="IPR000394">
    <property type="entry name" value="RNA_pol_sigma_54"/>
</dbReference>
<dbReference type="PANTHER" id="PTHR32248">
    <property type="entry name" value="RNA POLYMERASE SIGMA-54 FACTOR"/>
    <property type="match status" value="1"/>
</dbReference>
<protein>
    <recommendedName>
        <fullName evidence="2 10">RNA polymerase sigma-54 factor</fullName>
    </recommendedName>
</protein>
<feature type="domain" description="RNA polymerase sigma factor 54 DNA-binding" evidence="12">
    <location>
        <begin position="315"/>
        <end position="473"/>
    </location>
</feature>
<dbReference type="Gene3D" id="1.10.10.1330">
    <property type="entry name" value="RNA polymerase sigma-54 factor, core-binding domain"/>
    <property type="match status" value="1"/>
</dbReference>
<keyword evidence="7 10" id="KW-0731">Sigma factor</keyword>
<evidence type="ECO:0000256" key="2">
    <source>
        <dbReference type="ARBA" id="ARBA00019942"/>
    </source>
</evidence>
<dbReference type="Pfam" id="PF04552">
    <property type="entry name" value="Sigma54_DBD"/>
    <property type="match status" value="1"/>
</dbReference>
<keyword evidence="6 10" id="KW-0805">Transcription regulation</keyword>
<dbReference type="Pfam" id="PF04963">
    <property type="entry name" value="Sigma54_CBD"/>
    <property type="match status" value="1"/>
</dbReference>
<dbReference type="InterPro" id="IPR007046">
    <property type="entry name" value="RNA_pol_sigma_54_core-bd"/>
</dbReference>
<evidence type="ECO:0000256" key="3">
    <source>
        <dbReference type="ARBA" id="ARBA00022478"/>
    </source>
</evidence>
<organism evidence="14 15">
    <name type="scientific">Candidatus Thiopontia autotrophica</name>
    <dbReference type="NCBI Taxonomy" id="2841688"/>
    <lineage>
        <taxon>Bacteria</taxon>
        <taxon>Pseudomonadati</taxon>
        <taxon>Pseudomonadota</taxon>
        <taxon>Gammaproteobacteria</taxon>
        <taxon>Candidatus Thiopontia</taxon>
    </lineage>
</organism>
<comment type="caution">
    <text evidence="14">The sequence shown here is derived from an EMBL/GenBank/DDBJ whole genome shotgun (WGS) entry which is preliminary data.</text>
</comment>
<evidence type="ECO:0000256" key="9">
    <source>
        <dbReference type="ARBA" id="ARBA00023163"/>
    </source>
</evidence>
<dbReference type="NCBIfam" id="NF004595">
    <property type="entry name" value="PRK05932.1-2"/>
    <property type="match status" value="1"/>
</dbReference>
<accession>A0A8J6NX01</accession>
<dbReference type="PIRSF" id="PIRSF000774">
    <property type="entry name" value="RpoN"/>
    <property type="match status" value="1"/>
</dbReference>
<dbReference type="AlphaFoldDB" id="A0A8J6NX01"/>
<dbReference type="InterPro" id="IPR038709">
    <property type="entry name" value="RpoN_core-bd_sf"/>
</dbReference>
<evidence type="ECO:0000259" key="12">
    <source>
        <dbReference type="Pfam" id="PF04552"/>
    </source>
</evidence>
<proteinExistence type="inferred from homology"/>
<dbReference type="PROSITE" id="PS50044">
    <property type="entry name" value="SIGMA54_3"/>
    <property type="match status" value="1"/>
</dbReference>
<evidence type="ECO:0000256" key="4">
    <source>
        <dbReference type="ARBA" id="ARBA00022679"/>
    </source>
</evidence>
<dbReference type="GO" id="GO:0006352">
    <property type="term" value="P:DNA-templated transcription initiation"/>
    <property type="evidence" value="ECO:0007669"/>
    <property type="project" value="InterPro"/>
</dbReference>
<comment type="similarity">
    <text evidence="1 10">Belongs to the sigma-54 factor family.</text>
</comment>
<dbReference type="Proteomes" id="UP000654401">
    <property type="component" value="Unassembled WGS sequence"/>
</dbReference>
<dbReference type="Gene3D" id="1.10.10.60">
    <property type="entry name" value="Homeodomain-like"/>
    <property type="match status" value="1"/>
</dbReference>
<dbReference type="GO" id="GO:0016779">
    <property type="term" value="F:nucleotidyltransferase activity"/>
    <property type="evidence" value="ECO:0007669"/>
    <property type="project" value="UniProtKB-KW"/>
</dbReference>
<keyword evidence="9 10" id="KW-0804">Transcription</keyword>
<evidence type="ECO:0000256" key="7">
    <source>
        <dbReference type="ARBA" id="ARBA00023082"/>
    </source>
</evidence>
<comment type="function">
    <text evidence="10">Sigma factors are initiation factors that promote the attachment of RNA polymerase to specific initiation sites and are then released.</text>
</comment>
<keyword evidence="8 10" id="KW-0238">DNA-binding</keyword>
<dbReference type="GO" id="GO:0003677">
    <property type="term" value="F:DNA binding"/>
    <property type="evidence" value="ECO:0007669"/>
    <property type="project" value="UniProtKB-KW"/>
</dbReference>
<dbReference type="InterPro" id="IPR007634">
    <property type="entry name" value="RNA_pol_sigma_54_DNA-bd"/>
</dbReference>
<evidence type="ECO:0000313" key="15">
    <source>
        <dbReference type="Proteomes" id="UP000654401"/>
    </source>
</evidence>
<reference evidence="14 15" key="1">
    <citation type="submission" date="2020-08" db="EMBL/GenBank/DDBJ databases">
        <title>Bridging the membrane lipid divide: bacteria of the FCB group superphylum have the potential to synthesize archaeal ether lipids.</title>
        <authorList>
            <person name="Villanueva L."/>
            <person name="Von Meijenfeldt F.A.B."/>
            <person name="Westbye A.B."/>
            <person name="Yadav S."/>
            <person name="Hopmans E.C."/>
            <person name="Dutilh B.E."/>
            <person name="Sinninghe Damste J.S."/>
        </authorList>
    </citation>
    <scope>NUCLEOTIDE SEQUENCE [LARGE SCALE GENOMIC DNA]</scope>
    <source>
        <strain evidence="14">NIOZ-UU100</strain>
    </source>
</reference>
<feature type="region of interest" description="Disordered" evidence="11">
    <location>
        <begin position="46"/>
        <end position="115"/>
    </location>
</feature>
<feature type="domain" description="RNA polymerase sigma factor 54 core-binding" evidence="13">
    <location>
        <begin position="109"/>
        <end position="301"/>
    </location>
</feature>
<dbReference type="GO" id="GO:0001216">
    <property type="term" value="F:DNA-binding transcription activator activity"/>
    <property type="evidence" value="ECO:0007669"/>
    <property type="project" value="InterPro"/>
</dbReference>
<evidence type="ECO:0000256" key="1">
    <source>
        <dbReference type="ARBA" id="ARBA00008798"/>
    </source>
</evidence>
<feature type="compositionally biased region" description="Acidic residues" evidence="11">
    <location>
        <begin position="76"/>
        <end position="90"/>
    </location>
</feature>
<dbReference type="Pfam" id="PF00309">
    <property type="entry name" value="Sigma54_AID"/>
    <property type="match status" value="1"/>
</dbReference>
<sequence length="478" mass="54395">MNQSFNLRLGQTLKMTPQLQQAIRMLQLSAVELQQEVQEILENNPLLEEDEDNEPQHEQEGEHDEQTVANDKESSLPDELETDSSWEDTYDIPSMLGNSSPVDNLEPQDSHSSTDSLHDHLIWQLNTIPLSERDHGISIALIDAINPDGYLETPLYELINTIQLDPPVEMEELTTQLHQIQYFDPPGVGASDLRECLLIQLHQLEKKDPAQNVAINWITNYFNLIAEQNRELLCKKLSTNNETLLKALVLIRNLNPHPGDKIESTSTEYVIPDLIVQKDGDQWSIELTPETSPKLRISPFYQSIKGKSRNGSDKEYISKNIQEARWFLKSLQNRNETLFKVASHIFQVQSEFLESGAEKMRALTLRTIADAIEMHESTISRVTTNKYAQTPQGLFELKYFFSSQLNTADGDGTSATAVRAIIRQIVDNEDSSKPISDNRITILLAEKGIKVARRTVAKYRDILSIPPSNERKRLLQQD</sequence>
<dbReference type="PRINTS" id="PR00045">
    <property type="entry name" value="SIGMA54FCT"/>
</dbReference>
<evidence type="ECO:0000259" key="13">
    <source>
        <dbReference type="Pfam" id="PF04963"/>
    </source>
</evidence>
<evidence type="ECO:0000313" key="14">
    <source>
        <dbReference type="EMBL" id="MBC8519144.1"/>
    </source>
</evidence>
<dbReference type="NCBIfam" id="NF009118">
    <property type="entry name" value="PRK12469.1"/>
    <property type="match status" value="1"/>
</dbReference>
<evidence type="ECO:0000256" key="11">
    <source>
        <dbReference type="SAM" id="MobiDB-lite"/>
    </source>
</evidence>
<feature type="compositionally biased region" description="Basic and acidic residues" evidence="11">
    <location>
        <begin position="54"/>
        <end position="75"/>
    </location>
</feature>
<evidence type="ECO:0000256" key="6">
    <source>
        <dbReference type="ARBA" id="ARBA00023015"/>
    </source>
</evidence>
<evidence type="ECO:0000256" key="8">
    <source>
        <dbReference type="ARBA" id="ARBA00023125"/>
    </source>
</evidence>
<keyword evidence="4 10" id="KW-0808">Transferase</keyword>
<dbReference type="GO" id="GO:0000428">
    <property type="term" value="C:DNA-directed RNA polymerase complex"/>
    <property type="evidence" value="ECO:0007669"/>
    <property type="project" value="UniProtKB-KW"/>
</dbReference>
<dbReference type="GO" id="GO:0016987">
    <property type="term" value="F:sigma factor activity"/>
    <property type="evidence" value="ECO:0007669"/>
    <property type="project" value="UniProtKB-KW"/>
</dbReference>
<dbReference type="PROSITE" id="PS00718">
    <property type="entry name" value="SIGMA54_2"/>
    <property type="match status" value="1"/>
</dbReference>
<gene>
    <name evidence="14" type="ORF">H8D24_01865</name>
</gene>
<dbReference type="EMBL" id="JACNFK010000016">
    <property type="protein sequence ID" value="MBC8519144.1"/>
    <property type="molecule type" value="Genomic_DNA"/>
</dbReference>
<dbReference type="NCBIfam" id="TIGR02395">
    <property type="entry name" value="rpoN_sigma"/>
    <property type="match status" value="1"/>
</dbReference>
<evidence type="ECO:0000256" key="10">
    <source>
        <dbReference type="PIRNR" id="PIRNR000774"/>
    </source>
</evidence>
<name>A0A8J6NX01_9GAMM</name>
<dbReference type="PANTHER" id="PTHR32248:SF4">
    <property type="entry name" value="RNA POLYMERASE SIGMA-54 FACTOR"/>
    <property type="match status" value="1"/>
</dbReference>
<evidence type="ECO:0000256" key="5">
    <source>
        <dbReference type="ARBA" id="ARBA00022695"/>
    </source>
</evidence>
<keyword evidence="3 10" id="KW-0240">DNA-directed RNA polymerase</keyword>
<keyword evidence="5 10" id="KW-0548">Nucleotidyltransferase</keyword>